<name>A0ABS9Z188_9MYCO</name>
<comment type="similarity">
    <text evidence="1">Belongs to the WXG100 family.</text>
</comment>
<accession>A0ABS9Z188</accession>
<evidence type="ECO:0000256" key="1">
    <source>
        <dbReference type="RuleBase" id="RU362001"/>
    </source>
</evidence>
<keyword evidence="3" id="KW-1185">Reference proteome</keyword>
<comment type="caution">
    <text evidence="2">The sequence shown here is derived from an EMBL/GenBank/DDBJ whole genome shotgun (WGS) entry which is preliminary data.</text>
</comment>
<dbReference type="RefSeq" id="WP_272888160.1">
    <property type="nucleotide sequence ID" value="NZ_JAIVFL010000001.1"/>
</dbReference>
<sequence length="99" mass="10772">MNTDFDLMRSVAASADARNDEIRALLGGFIGRMQSVPPSVWGGQAAARFKDVVAQWNAESVRLSQALTGIAETIRNNEHTLREAAHQHAQRIAGVTTEL</sequence>
<dbReference type="SUPFAM" id="SSF140453">
    <property type="entry name" value="EsxAB dimer-like"/>
    <property type="match status" value="1"/>
</dbReference>
<dbReference type="Gene3D" id="1.10.287.1060">
    <property type="entry name" value="ESAT-6-like"/>
    <property type="match status" value="1"/>
</dbReference>
<dbReference type="EMBL" id="JAIVFL010000001">
    <property type="protein sequence ID" value="MCI4676942.1"/>
    <property type="molecule type" value="Genomic_DNA"/>
</dbReference>
<dbReference type="InterPro" id="IPR010310">
    <property type="entry name" value="T7SS_ESAT-6-like"/>
</dbReference>
<dbReference type="Pfam" id="PF06013">
    <property type="entry name" value="WXG100"/>
    <property type="match status" value="1"/>
</dbReference>
<evidence type="ECO:0000313" key="2">
    <source>
        <dbReference type="EMBL" id="MCI4676942.1"/>
    </source>
</evidence>
<protein>
    <recommendedName>
        <fullName evidence="1">ESAT-6-like protein</fullName>
    </recommendedName>
</protein>
<dbReference type="InterPro" id="IPR036689">
    <property type="entry name" value="ESAT-6-like_sf"/>
</dbReference>
<dbReference type="NCBIfam" id="TIGR03930">
    <property type="entry name" value="WXG100_ESAT6"/>
    <property type="match status" value="1"/>
</dbReference>
<dbReference type="Proteomes" id="UP001139068">
    <property type="component" value="Unassembled WGS sequence"/>
</dbReference>
<proteinExistence type="inferred from homology"/>
<gene>
    <name evidence="2" type="ORF">K9U37_19430</name>
</gene>
<organism evidence="2 3">
    <name type="scientific">Candidatus Mycolicibacterium alkanivorans</name>
    <dbReference type="NCBI Taxonomy" id="2954114"/>
    <lineage>
        <taxon>Bacteria</taxon>
        <taxon>Bacillati</taxon>
        <taxon>Actinomycetota</taxon>
        <taxon>Actinomycetes</taxon>
        <taxon>Mycobacteriales</taxon>
        <taxon>Mycobacteriaceae</taxon>
        <taxon>Mycolicibacterium</taxon>
    </lineage>
</organism>
<reference evidence="2" key="1">
    <citation type="journal article" date="2022" name="ISME J.">
        <title>Identification of active gaseous-alkane degraders at natural gas seeps.</title>
        <authorList>
            <person name="Farhan Ul Haque M."/>
            <person name="Hernandez M."/>
            <person name="Crombie A.T."/>
            <person name="Murrell J.C."/>
        </authorList>
    </citation>
    <scope>NUCLEOTIDE SEQUENCE</scope>
    <source>
        <strain evidence="2">ANDR5</strain>
    </source>
</reference>
<evidence type="ECO:0000313" key="3">
    <source>
        <dbReference type="Proteomes" id="UP001139068"/>
    </source>
</evidence>